<name>A0A0A2MQU8_9FLAO</name>
<protein>
    <submittedName>
        <fullName evidence="2">Uncharacterized protein</fullName>
    </submittedName>
</protein>
<feature type="transmembrane region" description="Helical" evidence="1">
    <location>
        <begin position="6"/>
        <end position="25"/>
    </location>
</feature>
<keyword evidence="1" id="KW-1133">Transmembrane helix</keyword>
<organism evidence="2 3">
    <name type="scientific">Flavobacterium suncheonense GH29-5 = DSM 17707</name>
    <dbReference type="NCBI Taxonomy" id="1121899"/>
    <lineage>
        <taxon>Bacteria</taxon>
        <taxon>Pseudomonadati</taxon>
        <taxon>Bacteroidota</taxon>
        <taxon>Flavobacteriia</taxon>
        <taxon>Flavobacteriales</taxon>
        <taxon>Flavobacteriaceae</taxon>
        <taxon>Flavobacterium</taxon>
    </lineage>
</organism>
<sequence length="108" mass="12677">MKEALVIFVLIAGFMLLLCVTKIILMKKSIIYKHVEIGKKITSWDYYNQFDGNWFFKEIDYDKLYETTNDEDILIKKRQIGAYKIISAALFIGMILAMTIWKIINSLN</sequence>
<accession>A0A0A2MQU8</accession>
<dbReference type="OrthoDB" id="1496270at2"/>
<dbReference type="Proteomes" id="UP000030121">
    <property type="component" value="Unassembled WGS sequence"/>
</dbReference>
<keyword evidence="1" id="KW-0472">Membrane</keyword>
<evidence type="ECO:0000313" key="3">
    <source>
        <dbReference type="Proteomes" id="UP000030121"/>
    </source>
</evidence>
<dbReference type="STRING" id="1121899.GCA_000430025_00962"/>
<gene>
    <name evidence="2" type="ORF">Q764_00440</name>
</gene>
<proteinExistence type="predicted"/>
<evidence type="ECO:0000256" key="1">
    <source>
        <dbReference type="SAM" id="Phobius"/>
    </source>
</evidence>
<dbReference type="AlphaFoldDB" id="A0A0A2MQU8"/>
<dbReference type="EMBL" id="JRLW01000001">
    <property type="protein sequence ID" value="KGO90625.1"/>
    <property type="molecule type" value="Genomic_DNA"/>
</dbReference>
<keyword evidence="1" id="KW-0812">Transmembrane</keyword>
<comment type="caution">
    <text evidence="2">The sequence shown here is derived from an EMBL/GenBank/DDBJ whole genome shotgun (WGS) entry which is preliminary data.</text>
</comment>
<feature type="transmembrane region" description="Helical" evidence="1">
    <location>
        <begin position="85"/>
        <end position="104"/>
    </location>
</feature>
<evidence type="ECO:0000313" key="2">
    <source>
        <dbReference type="EMBL" id="KGO90625.1"/>
    </source>
</evidence>
<keyword evidence="3" id="KW-1185">Reference proteome</keyword>
<dbReference type="RefSeq" id="WP_026979721.1">
    <property type="nucleotide sequence ID" value="NZ_JRLW01000001.1"/>
</dbReference>
<reference evidence="2 3" key="1">
    <citation type="submission" date="2013-09" db="EMBL/GenBank/DDBJ databases">
        <authorList>
            <person name="Zeng Z."/>
            <person name="Chen C."/>
        </authorList>
    </citation>
    <scope>NUCLEOTIDE SEQUENCE [LARGE SCALE GENOMIC DNA]</scope>
    <source>
        <strain evidence="2 3">GH29-5</strain>
    </source>
</reference>